<organism evidence="1 2">
    <name type="scientific">Ensete ventricosum</name>
    <name type="common">Abyssinian banana</name>
    <name type="synonym">Musa ensete</name>
    <dbReference type="NCBI Taxonomy" id="4639"/>
    <lineage>
        <taxon>Eukaryota</taxon>
        <taxon>Viridiplantae</taxon>
        <taxon>Streptophyta</taxon>
        <taxon>Embryophyta</taxon>
        <taxon>Tracheophyta</taxon>
        <taxon>Spermatophyta</taxon>
        <taxon>Magnoliopsida</taxon>
        <taxon>Liliopsida</taxon>
        <taxon>Zingiberales</taxon>
        <taxon>Musaceae</taxon>
        <taxon>Ensete</taxon>
    </lineage>
</organism>
<proteinExistence type="predicted"/>
<comment type="caution">
    <text evidence="1">The sequence shown here is derived from an EMBL/GenBank/DDBJ whole genome shotgun (WGS) entry which is preliminary data.</text>
</comment>
<gene>
    <name evidence="1" type="ORF">OPV22_003800</name>
</gene>
<dbReference type="Proteomes" id="UP001222027">
    <property type="component" value="Unassembled WGS sequence"/>
</dbReference>
<evidence type="ECO:0000313" key="2">
    <source>
        <dbReference type="Proteomes" id="UP001222027"/>
    </source>
</evidence>
<reference evidence="1 2" key="1">
    <citation type="submission" date="2022-12" db="EMBL/GenBank/DDBJ databases">
        <title>Chromosome-scale assembly of the Ensete ventricosum genome.</title>
        <authorList>
            <person name="Dussert Y."/>
            <person name="Stocks J."/>
            <person name="Wendawek A."/>
            <person name="Woldeyes F."/>
            <person name="Nichols R.A."/>
            <person name="Borrell J.S."/>
        </authorList>
    </citation>
    <scope>NUCLEOTIDE SEQUENCE [LARGE SCALE GENOMIC DNA]</scope>
    <source>
        <strain evidence="2">cv. Maze</strain>
        <tissue evidence="1">Seeds</tissue>
    </source>
</reference>
<protein>
    <submittedName>
        <fullName evidence="1">Uncharacterized protein</fullName>
    </submittedName>
</protein>
<sequence>MQTPSWSHGAAFFLFPLDKRSEEYLRPGVKYLERGSVQEQADGPTRSSHRHLELLESGISLVISVCKEIVFHFQHTRGGSAFGENSQVWGFEEGVPEESSSFPPPDLVPLLGAHSWKWLVVATIFSIFESSAHPSTDLGLSSEVP</sequence>
<dbReference type="AlphaFoldDB" id="A0AAV8S1Z0"/>
<keyword evidence="2" id="KW-1185">Reference proteome</keyword>
<dbReference type="EMBL" id="JAQQAF010000001">
    <property type="protein sequence ID" value="KAJ8513366.1"/>
    <property type="molecule type" value="Genomic_DNA"/>
</dbReference>
<evidence type="ECO:0000313" key="1">
    <source>
        <dbReference type="EMBL" id="KAJ8513366.1"/>
    </source>
</evidence>
<accession>A0AAV8S1Z0</accession>
<name>A0AAV8S1Z0_ENSVE</name>